<sequence length="163" mass="18013">MKRWETLSENEIAELATRLRNLDWSWQMTDVDALAADFGWEVQATRPDSVRLDVGFGRGSGSVRGYRGAATKIDLAVTAFIGETTDTRTAVRDTFAAMVTAITGAIGAPTSRFPGEYAEVRWAGQDTTLRLVEMTSNIHLYLHTNTDLAAHDETVRHQEQGLP</sequence>
<evidence type="ECO:0000313" key="1">
    <source>
        <dbReference type="EMBL" id="KAF0848273.1"/>
    </source>
</evidence>
<dbReference type="InterPro" id="IPR046268">
    <property type="entry name" value="DUF6301"/>
</dbReference>
<dbReference type="Pfam" id="PF19818">
    <property type="entry name" value="DUF6301"/>
    <property type="match status" value="1"/>
</dbReference>
<reference evidence="1 2" key="1">
    <citation type="submission" date="2019-07" db="EMBL/GenBank/DDBJ databases">
        <title>Genomic Encyclopedia of Type Strains, Phase IV (KMG-IV): sequencing the most valuable type-strain genomes for metagenomic binning, comparative biology and taxonomic classification.</title>
        <authorList>
            <person name="Goeker M."/>
        </authorList>
    </citation>
    <scope>NUCLEOTIDE SEQUENCE [LARGE SCALE GENOMIC DNA]</scope>
    <source>
        <strain evidence="1 2">DSM 44831</strain>
    </source>
</reference>
<proteinExistence type="predicted"/>
<accession>A0ABQ6YR81</accession>
<dbReference type="EMBL" id="VMSD01000002">
    <property type="protein sequence ID" value="KAF0848273.1"/>
    <property type="molecule type" value="Genomic_DNA"/>
</dbReference>
<dbReference type="Proteomes" id="UP000798951">
    <property type="component" value="Unassembled WGS sequence"/>
</dbReference>
<comment type="caution">
    <text evidence="1">The sequence shown here is derived from an EMBL/GenBank/DDBJ whole genome shotgun (WGS) entry which is preliminary data.</text>
</comment>
<organism evidence="1 2">
    <name type="scientific">Nocardia caishijiensis</name>
    <dbReference type="NCBI Taxonomy" id="184756"/>
    <lineage>
        <taxon>Bacteria</taxon>
        <taxon>Bacillati</taxon>
        <taxon>Actinomycetota</taxon>
        <taxon>Actinomycetes</taxon>
        <taxon>Mycobacteriales</taxon>
        <taxon>Nocardiaceae</taxon>
        <taxon>Nocardia</taxon>
    </lineage>
</organism>
<gene>
    <name evidence="1" type="ORF">FNL39_102421</name>
</gene>
<name>A0ABQ6YR81_9NOCA</name>
<keyword evidence="2" id="KW-1185">Reference proteome</keyword>
<dbReference type="RefSeq" id="WP_067982144.1">
    <property type="nucleotide sequence ID" value="NZ_VMSD01000002.1"/>
</dbReference>
<protein>
    <submittedName>
        <fullName evidence="1">Uncharacterized protein</fullName>
    </submittedName>
</protein>
<evidence type="ECO:0000313" key="2">
    <source>
        <dbReference type="Proteomes" id="UP000798951"/>
    </source>
</evidence>